<evidence type="ECO:0000256" key="2">
    <source>
        <dbReference type="ARBA" id="ARBA00005992"/>
    </source>
</evidence>
<reference evidence="10 11" key="1">
    <citation type="journal article" date="2013" name="Genome Announc.">
        <title>Draft Genome Sequence of Methylophaga lonarensis MPLT, a Haloalkaliphilic (Non-Methane-Utilizing) Methylotroph.</title>
        <authorList>
            <person name="Shetty S.A."/>
            <person name="Marathe N.P."/>
            <person name="Munot H."/>
            <person name="Antony C.P."/>
            <person name="Dhotre D.P."/>
            <person name="Murrell J.C."/>
            <person name="Shouche Y.S."/>
        </authorList>
    </citation>
    <scope>NUCLEOTIDE SEQUENCE [LARGE SCALE GENOMIC DNA]</scope>
    <source>
        <strain evidence="10 11">MPL</strain>
    </source>
</reference>
<dbReference type="Proteomes" id="UP000012019">
    <property type="component" value="Unassembled WGS sequence"/>
</dbReference>
<feature type="active site" description="Nucleophile" evidence="7">
    <location>
        <position position="422"/>
    </location>
</feature>
<evidence type="ECO:0000256" key="7">
    <source>
        <dbReference type="PROSITE-ProRule" id="PRU01373"/>
    </source>
</evidence>
<comment type="pathway">
    <text evidence="1 7">Cell wall biogenesis; peptidoglycan biosynthesis.</text>
</comment>
<dbReference type="Pfam" id="PF03734">
    <property type="entry name" value="YkuD"/>
    <property type="match status" value="1"/>
</dbReference>
<dbReference type="STRING" id="1286106.MPL1_07159"/>
<feature type="domain" description="L,D-TPase catalytic" evidence="9">
    <location>
        <begin position="268"/>
        <end position="448"/>
    </location>
</feature>
<dbReference type="GO" id="GO:0008360">
    <property type="term" value="P:regulation of cell shape"/>
    <property type="evidence" value="ECO:0007669"/>
    <property type="project" value="UniProtKB-UniRule"/>
</dbReference>
<accession>M7PGQ6</accession>
<dbReference type="CDD" id="cd16913">
    <property type="entry name" value="YkuD_like"/>
    <property type="match status" value="1"/>
</dbReference>
<dbReference type="UniPathway" id="UPA00219"/>
<dbReference type="InterPro" id="IPR002477">
    <property type="entry name" value="Peptidoglycan-bd-like"/>
</dbReference>
<dbReference type="Gene3D" id="1.10.101.10">
    <property type="entry name" value="PGBD-like superfamily/PGBD"/>
    <property type="match status" value="1"/>
</dbReference>
<evidence type="ECO:0000256" key="1">
    <source>
        <dbReference type="ARBA" id="ARBA00004752"/>
    </source>
</evidence>
<comment type="caution">
    <text evidence="10">The sequence shown here is derived from an EMBL/GenBank/DDBJ whole genome shotgun (WGS) entry which is preliminary data.</text>
</comment>
<dbReference type="InterPro" id="IPR038063">
    <property type="entry name" value="Transpep_catalytic_dom"/>
</dbReference>
<evidence type="ECO:0000259" key="9">
    <source>
        <dbReference type="PROSITE" id="PS52029"/>
    </source>
</evidence>
<feature type="active site" description="Proton donor/acceptor" evidence="7">
    <location>
        <position position="403"/>
    </location>
</feature>
<dbReference type="InterPro" id="IPR045380">
    <property type="entry name" value="LD_TPept_scaffold_dom"/>
</dbReference>
<gene>
    <name evidence="10" type="ORF">MPL1_07159</name>
</gene>
<dbReference type="InterPro" id="IPR052905">
    <property type="entry name" value="LD-transpeptidase_YkuD-like"/>
</dbReference>
<evidence type="ECO:0000313" key="10">
    <source>
        <dbReference type="EMBL" id="EMR13080.1"/>
    </source>
</evidence>
<keyword evidence="5 7" id="KW-0573">Peptidoglycan synthesis</keyword>
<dbReference type="InterPro" id="IPR036366">
    <property type="entry name" value="PGBDSf"/>
</dbReference>
<name>M7PGQ6_9GAMM</name>
<dbReference type="RefSeq" id="WP_009726421.1">
    <property type="nucleotide sequence ID" value="NZ_APHR01000035.1"/>
</dbReference>
<evidence type="ECO:0000256" key="6">
    <source>
        <dbReference type="ARBA" id="ARBA00023316"/>
    </source>
</evidence>
<dbReference type="SUPFAM" id="SSF47090">
    <property type="entry name" value="PGBD-like"/>
    <property type="match status" value="1"/>
</dbReference>
<protein>
    <submittedName>
        <fullName evidence="10">ErfK/YbiS/YcfS/YnhG family protein</fullName>
    </submittedName>
</protein>
<feature type="signal peptide" evidence="8">
    <location>
        <begin position="1"/>
        <end position="21"/>
    </location>
</feature>
<dbReference type="PATRIC" id="fig|1286106.3.peg.1437"/>
<organism evidence="10 11">
    <name type="scientific">Methylophaga lonarensis MPL</name>
    <dbReference type="NCBI Taxonomy" id="1286106"/>
    <lineage>
        <taxon>Bacteria</taxon>
        <taxon>Pseudomonadati</taxon>
        <taxon>Pseudomonadota</taxon>
        <taxon>Gammaproteobacteria</taxon>
        <taxon>Thiotrichales</taxon>
        <taxon>Piscirickettsiaceae</taxon>
        <taxon>Methylophaga</taxon>
    </lineage>
</organism>
<dbReference type="Pfam" id="PF20142">
    <property type="entry name" value="Scaffold"/>
    <property type="match status" value="1"/>
</dbReference>
<sequence length="501" mass="57888">MIRLTLLLTSCLALLSGTLKADTDLSALYPSPHHLLWLDQQQLSEQGEQALLFLESADKHGLNPARYQYEQLSRLHSQLDTETQHAYDQMLTTAVLALLTDLARGSIEPLQADPHWQIPRDPFDPIAFLHKARQQQDLLTALKDASPAHTHYQTLKQALHHYRQLSPWQPIKTEKTLRSGDIDPAVNAIRARLLAENPHLEINHHSEIFDETLADAVRRFQQRYHLEADGIVGKQTRAAMNLPLEHRIDQIRLNMERHRWLPHDPGERYIMVNLAGFGLIAVEKQQIKLDMRVIVGQLKRQTPGFVSEMTHIVFNPFWHVPSSLARRDVLPRQQRDPEYLEKYGFQVFESIEGDRREVDIKSLDWSVFSPNYFPYALRQRPGPLNALGTMKFMFPNPWSIYLHDTPDRQLFSRAQRNFSAGCIRVEDPHALAVFSLNEPSAEQWIDDILASGRNTGRMLKQTLPVYAVYFTVWPEQGQIKFADDHYQRDKPMAKLLNSLHN</sequence>
<dbReference type="GO" id="GO:0009252">
    <property type="term" value="P:peptidoglycan biosynthetic process"/>
    <property type="evidence" value="ECO:0007669"/>
    <property type="project" value="UniProtKB-UniPathway"/>
</dbReference>
<dbReference type="Pfam" id="PF01471">
    <property type="entry name" value="PG_binding_1"/>
    <property type="match status" value="1"/>
</dbReference>
<dbReference type="eggNOG" id="COG2989">
    <property type="taxonomic scope" value="Bacteria"/>
</dbReference>
<keyword evidence="11" id="KW-1185">Reference proteome</keyword>
<keyword evidence="8" id="KW-0732">Signal</keyword>
<evidence type="ECO:0000256" key="3">
    <source>
        <dbReference type="ARBA" id="ARBA00022679"/>
    </source>
</evidence>
<evidence type="ECO:0000256" key="8">
    <source>
        <dbReference type="SAM" id="SignalP"/>
    </source>
</evidence>
<evidence type="ECO:0000256" key="4">
    <source>
        <dbReference type="ARBA" id="ARBA00022960"/>
    </source>
</evidence>
<dbReference type="InterPro" id="IPR005490">
    <property type="entry name" value="LD_TPept_cat_dom"/>
</dbReference>
<dbReference type="EMBL" id="APHR01000035">
    <property type="protein sequence ID" value="EMR13080.1"/>
    <property type="molecule type" value="Genomic_DNA"/>
</dbReference>
<evidence type="ECO:0000256" key="5">
    <source>
        <dbReference type="ARBA" id="ARBA00022984"/>
    </source>
</evidence>
<comment type="similarity">
    <text evidence="2">Belongs to the YkuD family.</text>
</comment>
<dbReference type="PANTHER" id="PTHR41533">
    <property type="entry name" value="L,D-TRANSPEPTIDASE HI_1667-RELATED"/>
    <property type="match status" value="1"/>
</dbReference>
<keyword evidence="4 7" id="KW-0133">Cell shape</keyword>
<evidence type="ECO:0000313" key="11">
    <source>
        <dbReference type="Proteomes" id="UP000012019"/>
    </source>
</evidence>
<dbReference type="GO" id="GO:0071555">
    <property type="term" value="P:cell wall organization"/>
    <property type="evidence" value="ECO:0007669"/>
    <property type="project" value="UniProtKB-UniRule"/>
</dbReference>
<dbReference type="PANTHER" id="PTHR41533:SF2">
    <property type="entry name" value="BLR7131 PROTEIN"/>
    <property type="match status" value="1"/>
</dbReference>
<dbReference type="OrthoDB" id="9778545at2"/>
<dbReference type="AlphaFoldDB" id="M7PGQ6"/>
<proteinExistence type="inferred from homology"/>
<dbReference type="InterPro" id="IPR036365">
    <property type="entry name" value="PGBD-like_sf"/>
</dbReference>
<keyword evidence="6 7" id="KW-0961">Cell wall biogenesis/degradation</keyword>
<dbReference type="Gene3D" id="2.40.440.10">
    <property type="entry name" value="L,D-transpeptidase catalytic domain-like"/>
    <property type="match status" value="1"/>
</dbReference>
<dbReference type="PROSITE" id="PS52029">
    <property type="entry name" value="LD_TPASE"/>
    <property type="match status" value="1"/>
</dbReference>
<dbReference type="GO" id="GO:0004180">
    <property type="term" value="F:carboxypeptidase activity"/>
    <property type="evidence" value="ECO:0007669"/>
    <property type="project" value="UniProtKB-ARBA"/>
</dbReference>
<dbReference type="SUPFAM" id="SSF141523">
    <property type="entry name" value="L,D-transpeptidase catalytic domain-like"/>
    <property type="match status" value="1"/>
</dbReference>
<feature type="chain" id="PRO_5004082865" evidence="8">
    <location>
        <begin position="22"/>
        <end position="501"/>
    </location>
</feature>
<keyword evidence="3" id="KW-0808">Transferase</keyword>
<dbReference type="GO" id="GO:0016740">
    <property type="term" value="F:transferase activity"/>
    <property type="evidence" value="ECO:0007669"/>
    <property type="project" value="UniProtKB-KW"/>
</dbReference>